<evidence type="ECO:0000313" key="4">
    <source>
        <dbReference type="EMBL" id="KAD4385254.1"/>
    </source>
</evidence>
<evidence type="ECO:0000313" key="5">
    <source>
        <dbReference type="Proteomes" id="UP000326396"/>
    </source>
</evidence>
<evidence type="ECO:0000256" key="2">
    <source>
        <dbReference type="ARBA" id="ARBA00022472"/>
    </source>
</evidence>
<dbReference type="OrthoDB" id="431485at2759"/>
<gene>
    <name evidence="4" type="ORF">E3N88_25422</name>
</gene>
<organism evidence="4 5">
    <name type="scientific">Mikania micrantha</name>
    <name type="common">bitter vine</name>
    <dbReference type="NCBI Taxonomy" id="192012"/>
    <lineage>
        <taxon>Eukaryota</taxon>
        <taxon>Viridiplantae</taxon>
        <taxon>Streptophyta</taxon>
        <taxon>Embryophyta</taxon>
        <taxon>Tracheophyta</taxon>
        <taxon>Spermatophyta</taxon>
        <taxon>Magnoliopsida</taxon>
        <taxon>eudicotyledons</taxon>
        <taxon>Gunneridae</taxon>
        <taxon>Pentapetalae</taxon>
        <taxon>asterids</taxon>
        <taxon>campanulids</taxon>
        <taxon>Asterales</taxon>
        <taxon>Asteraceae</taxon>
        <taxon>Asteroideae</taxon>
        <taxon>Heliantheae alliance</taxon>
        <taxon>Eupatorieae</taxon>
        <taxon>Mikania</taxon>
    </lineage>
</organism>
<dbReference type="InterPro" id="IPR038538">
    <property type="entry name" value="MTERF_sf"/>
</dbReference>
<evidence type="ECO:0000256" key="1">
    <source>
        <dbReference type="ARBA" id="ARBA00007692"/>
    </source>
</evidence>
<dbReference type="InterPro" id="IPR003690">
    <property type="entry name" value="MTERF"/>
</dbReference>
<accession>A0A5N6N4X0</accession>
<name>A0A5N6N4X0_9ASTR</name>
<dbReference type="Proteomes" id="UP000326396">
    <property type="component" value="Linkage Group LG3"/>
</dbReference>
<protein>
    <submittedName>
        <fullName evidence="4">Uncharacterized protein</fullName>
    </submittedName>
</protein>
<reference evidence="4 5" key="1">
    <citation type="submission" date="2019-05" db="EMBL/GenBank/DDBJ databases">
        <title>Mikania micrantha, genome provides insights into the molecular mechanism of rapid growth.</title>
        <authorList>
            <person name="Liu B."/>
        </authorList>
    </citation>
    <scope>NUCLEOTIDE SEQUENCE [LARGE SCALE GENOMIC DNA]</scope>
    <source>
        <strain evidence="4">NLD-2019</strain>
        <tissue evidence="4">Leaf</tissue>
    </source>
</reference>
<comment type="caution">
    <text evidence="4">The sequence shown here is derived from an EMBL/GenBank/DDBJ whole genome shotgun (WGS) entry which is preliminary data.</text>
</comment>
<keyword evidence="2" id="KW-0806">Transcription termination</keyword>
<comment type="similarity">
    <text evidence="1">Belongs to the mTERF family.</text>
</comment>
<dbReference type="GO" id="GO:0006353">
    <property type="term" value="P:DNA-templated transcription termination"/>
    <property type="evidence" value="ECO:0007669"/>
    <property type="project" value="UniProtKB-KW"/>
</dbReference>
<keyword evidence="5" id="KW-1185">Reference proteome</keyword>
<dbReference type="GO" id="GO:0003676">
    <property type="term" value="F:nucleic acid binding"/>
    <property type="evidence" value="ECO:0007669"/>
    <property type="project" value="InterPro"/>
</dbReference>
<dbReference type="FunFam" id="1.25.70.10:FF:000013">
    <property type="entry name" value="uncharacterized protein LOC106769908"/>
    <property type="match status" value="1"/>
</dbReference>
<evidence type="ECO:0000256" key="3">
    <source>
        <dbReference type="ARBA" id="ARBA00022946"/>
    </source>
</evidence>
<dbReference type="EMBL" id="SZYD01000013">
    <property type="protein sequence ID" value="KAD4385254.1"/>
    <property type="molecule type" value="Genomic_DNA"/>
</dbReference>
<dbReference type="AlphaFoldDB" id="A0A5N6N4X0"/>
<proteinExistence type="inferred from homology"/>
<keyword evidence="3" id="KW-0809">Transit peptide</keyword>
<dbReference type="SMART" id="SM00733">
    <property type="entry name" value="Mterf"/>
    <property type="match status" value="1"/>
</dbReference>
<dbReference type="Pfam" id="PF02536">
    <property type="entry name" value="mTERF"/>
    <property type="match status" value="1"/>
</dbReference>
<keyword evidence="2" id="KW-0805">Transcription regulation</keyword>
<keyword evidence="2" id="KW-0804">Transcription</keyword>
<dbReference type="Gene3D" id="1.25.70.10">
    <property type="entry name" value="Transcription termination factor 3, mitochondrial"/>
    <property type="match status" value="1"/>
</dbReference>
<sequence length="453" mass="51184">MEVISVVGNPKSTVNTKFSVYGGARGDLCCGFTRRISQDYIDKSQWYLDTIANELHGRLNEGKYLIVFIDVLTKKCMGRFEEGMLGTCLTSSLLAFDSGTQSRLSPDLESNSSTSISFSAKRLFPTKNPAYTRWKTHSVGRTPEIVLNEEDVKKWEACRQVLSRFQFTIEEQDKILGKAFGLVHSPYWGEEREKIVPEFENINAIIDYLTGFGLSDDDVIKILKKFPEVVGCSLENELKTNIQILEKQWGIKGKSLRNLLLRNPKVLGYIVDCKGDLLKVAYHVMIFVNDGRAPFAHAGTWVSQVLAYWTLGSSDCSLEETENLLSPVVFEAQPDPLDVDIFGILTGDSSLRYIGFDQQGCHSSLVYQTPNGSRYWCPDVSSQFKPVVGKIYLSWDEVYKMYETYGEMSGFQIRVAGYKKWQGEITHRCHTPSRRGWIGVPVGRKVLGAQYRA</sequence>